<dbReference type="EMBL" id="BAABFR010000005">
    <property type="protein sequence ID" value="GAA4384483.1"/>
    <property type="molecule type" value="Genomic_DNA"/>
</dbReference>
<name>A0ABP8J3Q5_9ACTN</name>
<dbReference type="Proteomes" id="UP001500635">
    <property type="component" value="Unassembled WGS sequence"/>
</dbReference>
<evidence type="ECO:0000256" key="1">
    <source>
        <dbReference type="SAM" id="SignalP"/>
    </source>
</evidence>
<proteinExistence type="predicted"/>
<keyword evidence="3" id="KW-1185">Reference proteome</keyword>
<comment type="caution">
    <text evidence="2">The sequence shown here is derived from an EMBL/GenBank/DDBJ whole genome shotgun (WGS) entry which is preliminary data.</text>
</comment>
<sequence length="235" mass="23175">MRHNNAARSAGVAVAAAATFALAACGSGATGSSGATATSSAVAPPVPAAKALTAADLPSDWKLAAVPGKAFVPSAIGELESSRGLTYEPAACKAPDIAGQSEVEQTATASQRVEITVSNAVYSVALLPGDVDIRTFESAATGQCAKVTLSNGTASAQRITTKQPLPSGIDVPGGFVLDATTIPVSGGGQPAHGLAAYLTTHGTTVIVSSAVGASGTVDRVTFDDVLDRVVKKVSG</sequence>
<evidence type="ECO:0000313" key="3">
    <source>
        <dbReference type="Proteomes" id="UP001500635"/>
    </source>
</evidence>
<gene>
    <name evidence="2" type="ORF">GCM10023147_04950</name>
</gene>
<organism evidence="2 3">
    <name type="scientific">Tsukamurella soli</name>
    <dbReference type="NCBI Taxonomy" id="644556"/>
    <lineage>
        <taxon>Bacteria</taxon>
        <taxon>Bacillati</taxon>
        <taxon>Actinomycetota</taxon>
        <taxon>Actinomycetes</taxon>
        <taxon>Mycobacteriales</taxon>
        <taxon>Tsukamurellaceae</taxon>
        <taxon>Tsukamurella</taxon>
    </lineage>
</organism>
<accession>A0ABP8J3Q5</accession>
<feature type="signal peptide" evidence="1">
    <location>
        <begin position="1"/>
        <end position="23"/>
    </location>
</feature>
<evidence type="ECO:0008006" key="4">
    <source>
        <dbReference type="Google" id="ProtNLM"/>
    </source>
</evidence>
<evidence type="ECO:0000313" key="2">
    <source>
        <dbReference type="EMBL" id="GAA4384483.1"/>
    </source>
</evidence>
<protein>
    <recommendedName>
        <fullName evidence="4">DUF5642 domain-containing protein</fullName>
    </recommendedName>
</protein>
<dbReference type="PROSITE" id="PS51257">
    <property type="entry name" value="PROKAR_LIPOPROTEIN"/>
    <property type="match status" value="1"/>
</dbReference>
<keyword evidence="1" id="KW-0732">Signal</keyword>
<dbReference type="RefSeq" id="WP_344990388.1">
    <property type="nucleotide sequence ID" value="NZ_BAABFR010000005.1"/>
</dbReference>
<feature type="chain" id="PRO_5047361098" description="DUF5642 domain-containing protein" evidence="1">
    <location>
        <begin position="24"/>
        <end position="235"/>
    </location>
</feature>
<reference evidence="3" key="1">
    <citation type="journal article" date="2019" name="Int. J. Syst. Evol. Microbiol.">
        <title>The Global Catalogue of Microorganisms (GCM) 10K type strain sequencing project: providing services to taxonomists for standard genome sequencing and annotation.</title>
        <authorList>
            <consortium name="The Broad Institute Genomics Platform"/>
            <consortium name="The Broad Institute Genome Sequencing Center for Infectious Disease"/>
            <person name="Wu L."/>
            <person name="Ma J."/>
        </authorList>
    </citation>
    <scope>NUCLEOTIDE SEQUENCE [LARGE SCALE GENOMIC DNA]</scope>
    <source>
        <strain evidence="3">JCM 17688</strain>
    </source>
</reference>